<reference evidence="2 3" key="1">
    <citation type="journal article" date="2018" name="Sci. Rep.">
        <title>Genomic signatures of local adaptation to the degree of environmental predictability in rotifers.</title>
        <authorList>
            <person name="Franch-Gras L."/>
            <person name="Hahn C."/>
            <person name="Garcia-Roger E.M."/>
            <person name="Carmona M.J."/>
            <person name="Serra M."/>
            <person name="Gomez A."/>
        </authorList>
    </citation>
    <scope>NUCLEOTIDE SEQUENCE [LARGE SCALE GENOMIC DNA]</scope>
    <source>
        <strain evidence="2">HYR1</strain>
    </source>
</reference>
<dbReference type="Proteomes" id="UP000276133">
    <property type="component" value="Unassembled WGS sequence"/>
</dbReference>
<feature type="region of interest" description="Disordered" evidence="1">
    <location>
        <begin position="1"/>
        <end position="22"/>
    </location>
</feature>
<dbReference type="AlphaFoldDB" id="A0A3M7P8W1"/>
<evidence type="ECO:0000256" key="1">
    <source>
        <dbReference type="SAM" id="MobiDB-lite"/>
    </source>
</evidence>
<organism evidence="2 3">
    <name type="scientific">Brachionus plicatilis</name>
    <name type="common">Marine rotifer</name>
    <name type="synonym">Brachionus muelleri</name>
    <dbReference type="NCBI Taxonomy" id="10195"/>
    <lineage>
        <taxon>Eukaryota</taxon>
        <taxon>Metazoa</taxon>
        <taxon>Spiralia</taxon>
        <taxon>Gnathifera</taxon>
        <taxon>Rotifera</taxon>
        <taxon>Eurotatoria</taxon>
        <taxon>Monogononta</taxon>
        <taxon>Pseudotrocha</taxon>
        <taxon>Ploima</taxon>
        <taxon>Brachionidae</taxon>
        <taxon>Brachionus</taxon>
    </lineage>
</organism>
<keyword evidence="3" id="KW-1185">Reference proteome</keyword>
<sequence length="68" mass="8020">MYKTNTHQDCEKTTPGDIDPEKSENKIRFFLSELILLNVYNTSIMIQIKVLRIIFKTGPWNLLENYLS</sequence>
<protein>
    <submittedName>
        <fullName evidence="2">Uncharacterized protein</fullName>
    </submittedName>
</protein>
<comment type="caution">
    <text evidence="2">The sequence shown here is derived from an EMBL/GenBank/DDBJ whole genome shotgun (WGS) entry which is preliminary data.</text>
</comment>
<evidence type="ECO:0000313" key="3">
    <source>
        <dbReference type="Proteomes" id="UP000276133"/>
    </source>
</evidence>
<proteinExistence type="predicted"/>
<accession>A0A3M7P8W1</accession>
<evidence type="ECO:0000313" key="2">
    <source>
        <dbReference type="EMBL" id="RMZ95535.1"/>
    </source>
</evidence>
<dbReference type="EMBL" id="REGN01012382">
    <property type="protein sequence ID" value="RMZ95535.1"/>
    <property type="molecule type" value="Genomic_DNA"/>
</dbReference>
<gene>
    <name evidence="2" type="ORF">BpHYR1_028806</name>
</gene>
<name>A0A3M7P8W1_BRAPC</name>